<dbReference type="CDD" id="cd00829">
    <property type="entry name" value="SCP-x_thiolase"/>
    <property type="match status" value="1"/>
</dbReference>
<dbReference type="InterPro" id="IPR002155">
    <property type="entry name" value="Thiolase"/>
</dbReference>
<proteinExistence type="predicted"/>
<dbReference type="Pfam" id="PF22691">
    <property type="entry name" value="Thiolase_C_1"/>
    <property type="match status" value="1"/>
</dbReference>
<evidence type="ECO:0000313" key="2">
    <source>
        <dbReference type="EMBL" id="CUU56779.1"/>
    </source>
</evidence>
<evidence type="ECO:0000259" key="1">
    <source>
        <dbReference type="Pfam" id="PF22691"/>
    </source>
</evidence>
<name>A0A0S4QMA4_9ACTN</name>
<reference evidence="3" key="1">
    <citation type="submission" date="2015-11" db="EMBL/GenBank/DDBJ databases">
        <authorList>
            <person name="Varghese N."/>
        </authorList>
    </citation>
    <scope>NUCLEOTIDE SEQUENCE [LARGE SCALE GENOMIC DNA]</scope>
    <source>
        <strain evidence="3">DSM 45899</strain>
    </source>
</reference>
<dbReference type="PIRSF" id="PIRSF000429">
    <property type="entry name" value="Ac-CoA_Ac_transf"/>
    <property type="match status" value="1"/>
</dbReference>
<feature type="domain" description="Thiolase C-terminal" evidence="1">
    <location>
        <begin position="273"/>
        <end position="373"/>
    </location>
</feature>
<keyword evidence="2" id="KW-0808">Transferase</keyword>
<organism evidence="2 3">
    <name type="scientific">Parafrankia irregularis</name>
    <dbReference type="NCBI Taxonomy" id="795642"/>
    <lineage>
        <taxon>Bacteria</taxon>
        <taxon>Bacillati</taxon>
        <taxon>Actinomycetota</taxon>
        <taxon>Actinomycetes</taxon>
        <taxon>Frankiales</taxon>
        <taxon>Frankiaceae</taxon>
        <taxon>Parafrankia</taxon>
    </lineage>
</organism>
<dbReference type="GO" id="GO:0016747">
    <property type="term" value="F:acyltransferase activity, transferring groups other than amino-acyl groups"/>
    <property type="evidence" value="ECO:0007669"/>
    <property type="project" value="InterPro"/>
</dbReference>
<dbReference type="SUPFAM" id="SSF53901">
    <property type="entry name" value="Thiolase-like"/>
    <property type="match status" value="2"/>
</dbReference>
<dbReference type="RefSeq" id="WP_091277506.1">
    <property type="nucleotide sequence ID" value="NZ_FAOZ01000008.1"/>
</dbReference>
<dbReference type="InterPro" id="IPR016039">
    <property type="entry name" value="Thiolase-like"/>
</dbReference>
<dbReference type="Gene3D" id="3.40.47.10">
    <property type="match status" value="1"/>
</dbReference>
<dbReference type="EMBL" id="FAOZ01000008">
    <property type="protein sequence ID" value="CUU56779.1"/>
    <property type="molecule type" value="Genomic_DNA"/>
</dbReference>
<protein>
    <submittedName>
        <fullName evidence="2">Acetyl-CoA acetyltransferase</fullName>
    </submittedName>
</protein>
<dbReference type="Proteomes" id="UP000198802">
    <property type="component" value="Unassembled WGS sequence"/>
</dbReference>
<dbReference type="PANTHER" id="PTHR42870">
    <property type="entry name" value="ACETYL-COA C-ACETYLTRANSFERASE"/>
    <property type="match status" value="1"/>
</dbReference>
<dbReference type="InterPro" id="IPR055140">
    <property type="entry name" value="Thiolase_C_2"/>
</dbReference>
<dbReference type="AlphaFoldDB" id="A0A0S4QMA4"/>
<sequence length="394" mass="40778">MTTSGSLYGAAAVVGIGTTPYRKRGTAPASALRLTLEAVLAACADAGLDPRSLDGFVSYANDANEGIAVGSALGVREIRWSTMVWGGGGGGVAAAVNAAAAAVACGQAEHVVVYRGITEVDDGRGSYGRGHFPPLLHSHGLLTPAQICALRTQRLLEVDGVPRSALEALVQADYAHAQNNPAAVAHGRPLDPEVYADARWISEPLRLYDCSRENDAAAAVVVTSARRARELVERPAFILSGVQGATRGWSESAENETSYTSAGFHPELVRRLWDGAGVKAGEVDVVQVYENFSGPAVAALIDLGLCPPGPEAGRFMTVENLTAPHGRLPINTAGGNIAEGFVHGIGLVLEAVRQIRGTSVNQVPGADLSLLLGGPMAPLVSATLLGSQRTLAGR</sequence>
<dbReference type="PANTHER" id="PTHR42870:SF1">
    <property type="entry name" value="NON-SPECIFIC LIPID-TRANSFER PROTEIN-LIKE 2"/>
    <property type="match status" value="1"/>
</dbReference>
<keyword evidence="3" id="KW-1185">Reference proteome</keyword>
<evidence type="ECO:0000313" key="3">
    <source>
        <dbReference type="Proteomes" id="UP000198802"/>
    </source>
</evidence>
<gene>
    <name evidence="2" type="ORF">Ga0074812_108307</name>
</gene>
<accession>A0A0S4QMA4</accession>